<keyword evidence="3" id="KW-0804">Transcription</keyword>
<evidence type="ECO:0000313" key="6">
    <source>
        <dbReference type="Proteomes" id="UP000316256"/>
    </source>
</evidence>
<keyword evidence="2" id="KW-0238">DNA-binding</keyword>
<dbReference type="Gene3D" id="1.10.10.10">
    <property type="entry name" value="Winged helix-like DNA-binding domain superfamily/Winged helix DNA-binding domain"/>
    <property type="match status" value="1"/>
</dbReference>
<feature type="domain" description="HTH luxR-type" evidence="4">
    <location>
        <begin position="227"/>
        <end position="292"/>
    </location>
</feature>
<dbReference type="RefSeq" id="WP_142101054.1">
    <property type="nucleotide sequence ID" value="NZ_VIGH01000007.1"/>
</dbReference>
<dbReference type="SUPFAM" id="SSF55781">
    <property type="entry name" value="GAF domain-like"/>
    <property type="match status" value="1"/>
</dbReference>
<dbReference type="SUPFAM" id="SSF46894">
    <property type="entry name" value="C-terminal effector domain of the bipartite response regulators"/>
    <property type="match status" value="1"/>
</dbReference>
<dbReference type="InterPro" id="IPR036388">
    <property type="entry name" value="WH-like_DNA-bd_sf"/>
</dbReference>
<dbReference type="GO" id="GO:0003677">
    <property type="term" value="F:DNA binding"/>
    <property type="evidence" value="ECO:0007669"/>
    <property type="project" value="UniProtKB-KW"/>
</dbReference>
<dbReference type="EMBL" id="VIGH01000007">
    <property type="protein sequence ID" value="TQF67071.1"/>
    <property type="molecule type" value="Genomic_DNA"/>
</dbReference>
<sequence length="295" mass="31209">MDSRNPSLLRPHDSLLRPRDGDALRAELRHAAGLANVPVLFGGEVHDGTLHLTEFLGTRTNGLRGLAIPPSSGLGGRVVHQRRPASVPDYSSALSITHHYDRPVLGEGLRSILAVPVVVGGVSRAVLYAAVRECTPIGDRTAEAIVASCHRLAAEIAVRDEVDRRLQMLGALDVTRGAAPSAVSEGIRDAHAELRGLAQSVPDGPLRSRLRAVAEKLAGLAGDDGNDAGSAVGLSPRELDVLAHIALGCTNNEVAHRLSLKPETVKSYLRNAMGKLDAHSRHEAVVTARRLGLLP</sequence>
<organism evidence="5 6">
    <name type="scientific">Rhodococcus spelaei</name>
    <dbReference type="NCBI Taxonomy" id="2546320"/>
    <lineage>
        <taxon>Bacteria</taxon>
        <taxon>Bacillati</taxon>
        <taxon>Actinomycetota</taxon>
        <taxon>Actinomycetes</taxon>
        <taxon>Mycobacteriales</taxon>
        <taxon>Nocardiaceae</taxon>
        <taxon>Rhodococcus</taxon>
    </lineage>
</organism>
<evidence type="ECO:0000256" key="2">
    <source>
        <dbReference type="ARBA" id="ARBA00023125"/>
    </source>
</evidence>
<gene>
    <name evidence="5" type="ORF">FK531_15960</name>
</gene>
<dbReference type="InterPro" id="IPR029016">
    <property type="entry name" value="GAF-like_dom_sf"/>
</dbReference>
<dbReference type="CDD" id="cd06170">
    <property type="entry name" value="LuxR_C_like"/>
    <property type="match status" value="1"/>
</dbReference>
<dbReference type="GO" id="GO:0006355">
    <property type="term" value="P:regulation of DNA-templated transcription"/>
    <property type="evidence" value="ECO:0007669"/>
    <property type="project" value="InterPro"/>
</dbReference>
<name>A0A541B427_9NOCA</name>
<accession>A0A541B427</accession>
<dbReference type="InterPro" id="IPR000792">
    <property type="entry name" value="Tscrpt_reg_LuxR_C"/>
</dbReference>
<evidence type="ECO:0000256" key="1">
    <source>
        <dbReference type="ARBA" id="ARBA00023015"/>
    </source>
</evidence>
<evidence type="ECO:0000313" key="5">
    <source>
        <dbReference type="EMBL" id="TQF67071.1"/>
    </source>
</evidence>
<comment type="caution">
    <text evidence="5">The sequence shown here is derived from an EMBL/GenBank/DDBJ whole genome shotgun (WGS) entry which is preliminary data.</text>
</comment>
<dbReference type="SMART" id="SM00421">
    <property type="entry name" value="HTH_LUXR"/>
    <property type="match status" value="1"/>
</dbReference>
<dbReference type="Gene3D" id="3.30.450.40">
    <property type="match status" value="1"/>
</dbReference>
<dbReference type="Pfam" id="PF00196">
    <property type="entry name" value="GerE"/>
    <property type="match status" value="1"/>
</dbReference>
<evidence type="ECO:0000259" key="4">
    <source>
        <dbReference type="PROSITE" id="PS50043"/>
    </source>
</evidence>
<dbReference type="InterPro" id="IPR003018">
    <property type="entry name" value="GAF"/>
</dbReference>
<dbReference type="AlphaFoldDB" id="A0A541B427"/>
<dbReference type="Proteomes" id="UP000316256">
    <property type="component" value="Unassembled WGS sequence"/>
</dbReference>
<dbReference type="PANTHER" id="PTHR44688:SF16">
    <property type="entry name" value="DNA-BINDING TRANSCRIPTIONAL ACTIVATOR DEVR_DOSR"/>
    <property type="match status" value="1"/>
</dbReference>
<dbReference type="Pfam" id="PF01590">
    <property type="entry name" value="GAF"/>
    <property type="match status" value="1"/>
</dbReference>
<dbReference type="OrthoDB" id="4069167at2"/>
<reference evidence="5 6" key="1">
    <citation type="submission" date="2019-06" db="EMBL/GenBank/DDBJ databases">
        <title>Rhodococcus spaelei sp. nov., isolated from a cave.</title>
        <authorList>
            <person name="Lee S.D."/>
        </authorList>
    </citation>
    <scope>NUCLEOTIDE SEQUENCE [LARGE SCALE GENOMIC DNA]</scope>
    <source>
        <strain evidence="5 6">C9-5</strain>
    </source>
</reference>
<dbReference type="PROSITE" id="PS00622">
    <property type="entry name" value="HTH_LUXR_1"/>
    <property type="match status" value="1"/>
</dbReference>
<proteinExistence type="predicted"/>
<dbReference type="PROSITE" id="PS50043">
    <property type="entry name" value="HTH_LUXR_2"/>
    <property type="match status" value="1"/>
</dbReference>
<keyword evidence="6" id="KW-1185">Reference proteome</keyword>
<protein>
    <submittedName>
        <fullName evidence="5">GAF domain-containing protein</fullName>
    </submittedName>
</protein>
<dbReference type="PRINTS" id="PR00038">
    <property type="entry name" value="HTHLUXR"/>
</dbReference>
<dbReference type="InterPro" id="IPR016032">
    <property type="entry name" value="Sig_transdc_resp-reg_C-effctor"/>
</dbReference>
<evidence type="ECO:0000256" key="3">
    <source>
        <dbReference type="ARBA" id="ARBA00023163"/>
    </source>
</evidence>
<keyword evidence="1" id="KW-0805">Transcription regulation</keyword>
<dbReference type="PANTHER" id="PTHR44688">
    <property type="entry name" value="DNA-BINDING TRANSCRIPTIONAL ACTIVATOR DEVR_DOSR"/>
    <property type="match status" value="1"/>
</dbReference>